<evidence type="ECO:0000313" key="10">
    <source>
        <dbReference type="Proteomes" id="UP001501195"/>
    </source>
</evidence>
<evidence type="ECO:0000256" key="1">
    <source>
        <dbReference type="ARBA" id="ARBA00004651"/>
    </source>
</evidence>
<feature type="transmembrane region" description="Helical" evidence="8">
    <location>
        <begin position="138"/>
        <end position="162"/>
    </location>
</feature>
<organism evidence="9 10">
    <name type="scientific">Kineococcus glutinatus</name>
    <dbReference type="NCBI Taxonomy" id="1070872"/>
    <lineage>
        <taxon>Bacteria</taxon>
        <taxon>Bacillati</taxon>
        <taxon>Actinomycetota</taxon>
        <taxon>Actinomycetes</taxon>
        <taxon>Kineosporiales</taxon>
        <taxon>Kineosporiaceae</taxon>
        <taxon>Kineococcus</taxon>
    </lineage>
</organism>
<comment type="subcellular location">
    <subcellularLocation>
        <location evidence="1 8">Cell membrane</location>
        <topology evidence="1 8">Multi-pass membrane protein</topology>
    </subcellularLocation>
</comment>
<keyword evidence="4 8" id="KW-1003">Cell membrane</keyword>
<feature type="transmembrane region" description="Helical" evidence="8">
    <location>
        <begin position="42"/>
        <end position="62"/>
    </location>
</feature>
<dbReference type="Pfam" id="PF01925">
    <property type="entry name" value="TauE"/>
    <property type="match status" value="1"/>
</dbReference>
<evidence type="ECO:0000313" key="9">
    <source>
        <dbReference type="EMBL" id="GAA4988678.1"/>
    </source>
</evidence>
<evidence type="ECO:0000256" key="7">
    <source>
        <dbReference type="ARBA" id="ARBA00023136"/>
    </source>
</evidence>
<evidence type="ECO:0000256" key="8">
    <source>
        <dbReference type="RuleBase" id="RU363041"/>
    </source>
</evidence>
<accession>A0ABP9I6I0</accession>
<proteinExistence type="inferred from homology"/>
<evidence type="ECO:0000256" key="3">
    <source>
        <dbReference type="ARBA" id="ARBA00022448"/>
    </source>
</evidence>
<keyword evidence="5 8" id="KW-0812">Transmembrane</keyword>
<evidence type="ECO:0000256" key="4">
    <source>
        <dbReference type="ARBA" id="ARBA00022475"/>
    </source>
</evidence>
<dbReference type="InterPro" id="IPR052017">
    <property type="entry name" value="TSUP"/>
</dbReference>
<evidence type="ECO:0000256" key="5">
    <source>
        <dbReference type="ARBA" id="ARBA00022692"/>
    </source>
</evidence>
<dbReference type="PANTHER" id="PTHR30269:SF0">
    <property type="entry name" value="MEMBRANE TRANSPORTER PROTEIN YFCA-RELATED"/>
    <property type="match status" value="1"/>
</dbReference>
<comment type="similarity">
    <text evidence="2 8">Belongs to the 4-toluene sulfonate uptake permease (TSUP) (TC 2.A.102) family.</text>
</comment>
<sequence length="249" mass="24167">MTTADLLLLVLAGTGAGLVGSVAGLASLVSYPALLAAGLPPLAANVTNSVALVGSSVGSVAGSGPELAGRGRRLRLPVLLAAAGGAGGAALLLLTPPGAFGRIVPFLVAAGALALLLQPRLRALRPVPGAAPSRLARVATGVVTVYSGYFGAGAGVLLLAVLSVCSARPLAQTNAVKNVLLGAANGTAALGFALFGPVSWAAALALGVGCVAGGRAGPAVVRRVPQDLLRVLVALAGLGLAVHLWLEAR</sequence>
<protein>
    <recommendedName>
        <fullName evidence="8">Probable membrane transporter protein</fullName>
    </recommendedName>
</protein>
<keyword evidence="6 8" id="KW-1133">Transmembrane helix</keyword>
<evidence type="ECO:0000256" key="2">
    <source>
        <dbReference type="ARBA" id="ARBA00009142"/>
    </source>
</evidence>
<dbReference type="Proteomes" id="UP001501195">
    <property type="component" value="Unassembled WGS sequence"/>
</dbReference>
<gene>
    <name evidence="9" type="ORF">GCM10023225_27790</name>
</gene>
<name>A0ABP9I6I0_9ACTN</name>
<reference evidence="10" key="1">
    <citation type="journal article" date="2019" name="Int. J. Syst. Evol. Microbiol.">
        <title>The Global Catalogue of Microorganisms (GCM) 10K type strain sequencing project: providing services to taxonomists for standard genome sequencing and annotation.</title>
        <authorList>
            <consortium name="The Broad Institute Genomics Platform"/>
            <consortium name="The Broad Institute Genome Sequencing Center for Infectious Disease"/>
            <person name="Wu L."/>
            <person name="Ma J."/>
        </authorList>
    </citation>
    <scope>NUCLEOTIDE SEQUENCE [LARGE SCALE GENOMIC DNA]</scope>
    <source>
        <strain evidence="10">JCM 18126</strain>
    </source>
</reference>
<dbReference type="InterPro" id="IPR002781">
    <property type="entry name" value="TM_pro_TauE-like"/>
</dbReference>
<feature type="transmembrane region" description="Helical" evidence="8">
    <location>
        <begin position="228"/>
        <end position="246"/>
    </location>
</feature>
<comment type="caution">
    <text evidence="9">The sequence shown here is derived from an EMBL/GenBank/DDBJ whole genome shotgun (WGS) entry which is preliminary data.</text>
</comment>
<feature type="transmembrane region" description="Helical" evidence="8">
    <location>
        <begin position="74"/>
        <end position="93"/>
    </location>
</feature>
<feature type="transmembrane region" description="Helical" evidence="8">
    <location>
        <begin position="99"/>
        <end position="117"/>
    </location>
</feature>
<keyword evidence="10" id="KW-1185">Reference proteome</keyword>
<evidence type="ECO:0000256" key="6">
    <source>
        <dbReference type="ARBA" id="ARBA00022989"/>
    </source>
</evidence>
<feature type="transmembrane region" description="Helical" evidence="8">
    <location>
        <begin position="188"/>
        <end position="216"/>
    </location>
</feature>
<dbReference type="RefSeq" id="WP_345713246.1">
    <property type="nucleotide sequence ID" value="NZ_BAABIL010000467.1"/>
</dbReference>
<keyword evidence="3" id="KW-0813">Transport</keyword>
<dbReference type="EMBL" id="BAABIL010000467">
    <property type="protein sequence ID" value="GAA4988678.1"/>
    <property type="molecule type" value="Genomic_DNA"/>
</dbReference>
<keyword evidence="7 8" id="KW-0472">Membrane</keyword>
<dbReference type="PANTHER" id="PTHR30269">
    <property type="entry name" value="TRANSMEMBRANE PROTEIN YFCA"/>
    <property type="match status" value="1"/>
</dbReference>